<accession>A0A6N9H501</accession>
<reference evidence="3 4" key="1">
    <citation type="submission" date="2020-01" db="EMBL/GenBank/DDBJ databases">
        <authorList>
            <person name="Deng T."/>
        </authorList>
    </citation>
    <scope>NUCLEOTIDE SEQUENCE [LARGE SCALE GENOMIC DNA]</scope>
    <source>
        <strain evidence="3 4">5221</strain>
    </source>
</reference>
<dbReference type="RefSeq" id="WP_160952573.1">
    <property type="nucleotide sequence ID" value="NZ_WWEQ01000010.1"/>
</dbReference>
<keyword evidence="2" id="KW-1133">Transmembrane helix</keyword>
<feature type="transmembrane region" description="Helical" evidence="2">
    <location>
        <begin position="42"/>
        <end position="63"/>
    </location>
</feature>
<dbReference type="GO" id="GO:0015297">
    <property type="term" value="F:antiporter activity"/>
    <property type="evidence" value="ECO:0007669"/>
    <property type="project" value="InterPro"/>
</dbReference>
<dbReference type="AlphaFoldDB" id="A0A6N9H501"/>
<evidence type="ECO:0008006" key="5">
    <source>
        <dbReference type="Google" id="ProtNLM"/>
    </source>
</evidence>
<proteinExistence type="predicted"/>
<organism evidence="3 4">
    <name type="scientific">Brevibacterium rongguiense</name>
    <dbReference type="NCBI Taxonomy" id="2695267"/>
    <lineage>
        <taxon>Bacteria</taxon>
        <taxon>Bacillati</taxon>
        <taxon>Actinomycetota</taxon>
        <taxon>Actinomycetes</taxon>
        <taxon>Micrococcales</taxon>
        <taxon>Brevibacteriaceae</taxon>
        <taxon>Brevibacterium</taxon>
    </lineage>
</organism>
<dbReference type="InterPro" id="IPR005133">
    <property type="entry name" value="PhaG_MnhG_YufB"/>
</dbReference>
<dbReference type="EMBL" id="WWEQ01000010">
    <property type="protein sequence ID" value="MYM19138.1"/>
    <property type="molecule type" value="Genomic_DNA"/>
</dbReference>
<feature type="compositionally biased region" description="Low complexity" evidence="1">
    <location>
        <begin position="202"/>
        <end position="213"/>
    </location>
</feature>
<feature type="compositionally biased region" description="Basic and acidic residues" evidence="1">
    <location>
        <begin position="214"/>
        <end position="224"/>
    </location>
</feature>
<sequence length="240" mass="25576">MGADVLFTVIVGVCGITGSLIMLLSAVAMFRTHDALSRVNVFSPASGVGMPLILVAAYAYTLWHDGFSLQKLCMAIIAFFALIIVSSVASNTLSRATFASGSPVWRKTEPNRLAQPRDPAEDAEALALAEQAEAEVLTAEELADYEDAQAQADAMDDGAQTRERLAAARHHAAEVRARRGFGPQFGDEAARWRSGRRRARQAAEAAEATGGARAAHDDPAGHYDEDIDPNSSDGFDDARG</sequence>
<dbReference type="Proteomes" id="UP000469215">
    <property type="component" value="Unassembled WGS sequence"/>
</dbReference>
<evidence type="ECO:0000313" key="4">
    <source>
        <dbReference type="Proteomes" id="UP000469215"/>
    </source>
</evidence>
<protein>
    <recommendedName>
        <fullName evidence="5">Cation:proton antiporter</fullName>
    </recommendedName>
</protein>
<keyword evidence="4" id="KW-1185">Reference proteome</keyword>
<evidence type="ECO:0000256" key="2">
    <source>
        <dbReference type="SAM" id="Phobius"/>
    </source>
</evidence>
<gene>
    <name evidence="3" type="ORF">GSY69_03915</name>
</gene>
<name>A0A6N9H501_9MICO</name>
<feature type="transmembrane region" description="Helical" evidence="2">
    <location>
        <begin position="69"/>
        <end position="89"/>
    </location>
</feature>
<evidence type="ECO:0000256" key="1">
    <source>
        <dbReference type="SAM" id="MobiDB-lite"/>
    </source>
</evidence>
<feature type="region of interest" description="Disordered" evidence="1">
    <location>
        <begin position="151"/>
        <end position="240"/>
    </location>
</feature>
<feature type="transmembrane region" description="Helical" evidence="2">
    <location>
        <begin position="6"/>
        <end position="30"/>
    </location>
</feature>
<keyword evidence="2" id="KW-0472">Membrane</keyword>
<dbReference type="Pfam" id="PF03334">
    <property type="entry name" value="PhaG_MnhG_YufB"/>
    <property type="match status" value="1"/>
</dbReference>
<feature type="compositionally biased region" description="Basic and acidic residues" evidence="1">
    <location>
        <begin position="159"/>
        <end position="177"/>
    </location>
</feature>
<dbReference type="GO" id="GO:0098662">
    <property type="term" value="P:inorganic cation transmembrane transport"/>
    <property type="evidence" value="ECO:0007669"/>
    <property type="project" value="InterPro"/>
</dbReference>
<keyword evidence="2" id="KW-0812">Transmembrane</keyword>
<comment type="caution">
    <text evidence="3">The sequence shown here is derived from an EMBL/GenBank/DDBJ whole genome shotgun (WGS) entry which is preliminary data.</text>
</comment>
<evidence type="ECO:0000313" key="3">
    <source>
        <dbReference type="EMBL" id="MYM19138.1"/>
    </source>
</evidence>